<evidence type="ECO:0000256" key="1">
    <source>
        <dbReference type="SAM" id="MobiDB-lite"/>
    </source>
</evidence>
<comment type="caution">
    <text evidence="2">The sequence shown here is derived from an EMBL/GenBank/DDBJ whole genome shotgun (WGS) entry which is preliminary data.</text>
</comment>
<dbReference type="EMBL" id="BSPC01000051">
    <property type="protein sequence ID" value="GLS21492.1"/>
    <property type="molecule type" value="Genomic_DNA"/>
</dbReference>
<accession>A0ABQ6CTA3</accession>
<protein>
    <submittedName>
        <fullName evidence="2">Uncharacterized protein</fullName>
    </submittedName>
</protein>
<organism evidence="2 3">
    <name type="scientific">Labrys miyagiensis</name>
    <dbReference type="NCBI Taxonomy" id="346912"/>
    <lineage>
        <taxon>Bacteria</taxon>
        <taxon>Pseudomonadati</taxon>
        <taxon>Pseudomonadota</taxon>
        <taxon>Alphaproteobacteria</taxon>
        <taxon>Hyphomicrobiales</taxon>
        <taxon>Xanthobacteraceae</taxon>
        <taxon>Labrys</taxon>
    </lineage>
</organism>
<evidence type="ECO:0000313" key="3">
    <source>
        <dbReference type="Proteomes" id="UP001156882"/>
    </source>
</evidence>
<gene>
    <name evidence="2" type="ORF">GCM10007874_45090</name>
</gene>
<feature type="region of interest" description="Disordered" evidence="1">
    <location>
        <begin position="1"/>
        <end position="23"/>
    </location>
</feature>
<keyword evidence="3" id="KW-1185">Reference proteome</keyword>
<evidence type="ECO:0000313" key="2">
    <source>
        <dbReference type="EMBL" id="GLS21492.1"/>
    </source>
</evidence>
<proteinExistence type="predicted"/>
<dbReference type="Proteomes" id="UP001156882">
    <property type="component" value="Unassembled WGS sequence"/>
</dbReference>
<reference evidence="3" key="1">
    <citation type="journal article" date="2019" name="Int. J. Syst. Evol. Microbiol.">
        <title>The Global Catalogue of Microorganisms (GCM) 10K type strain sequencing project: providing services to taxonomists for standard genome sequencing and annotation.</title>
        <authorList>
            <consortium name="The Broad Institute Genomics Platform"/>
            <consortium name="The Broad Institute Genome Sequencing Center for Infectious Disease"/>
            <person name="Wu L."/>
            <person name="Ma J."/>
        </authorList>
    </citation>
    <scope>NUCLEOTIDE SEQUENCE [LARGE SCALE GENOMIC DNA]</scope>
    <source>
        <strain evidence="3">NBRC 101365</strain>
    </source>
</reference>
<name>A0ABQ6CTA3_9HYPH</name>
<sequence length="114" mass="12535">MKLTTLKPASPKFPKSQNRSDLGPRRVPLITAYLKDDHEGLAADVKSRSGIVLIAWEHKLIPTIAGLVAPSAGTPATWPDWFDLIWICDRSSTGWIYSERRQALLAGDVPNSAL</sequence>